<dbReference type="CDD" id="cd03257">
    <property type="entry name" value="ABC_NikE_OppD_transporters"/>
    <property type="match status" value="1"/>
</dbReference>
<dbReference type="Gene3D" id="3.40.50.300">
    <property type="entry name" value="P-loop containing nucleotide triphosphate hydrolases"/>
    <property type="match status" value="1"/>
</dbReference>
<keyword evidence="3" id="KW-0547">Nucleotide-binding</keyword>
<evidence type="ECO:0000256" key="3">
    <source>
        <dbReference type="ARBA" id="ARBA00022741"/>
    </source>
</evidence>
<dbReference type="PANTHER" id="PTHR43776">
    <property type="entry name" value="TRANSPORT ATP-BINDING PROTEIN"/>
    <property type="match status" value="1"/>
</dbReference>
<dbReference type="InterPro" id="IPR003439">
    <property type="entry name" value="ABC_transporter-like_ATP-bd"/>
</dbReference>
<dbReference type="PROSITE" id="PS50893">
    <property type="entry name" value="ABC_TRANSPORTER_2"/>
    <property type="match status" value="1"/>
</dbReference>
<keyword evidence="2" id="KW-0813">Transport</keyword>
<feature type="compositionally biased region" description="Pro residues" evidence="5">
    <location>
        <begin position="280"/>
        <end position="294"/>
    </location>
</feature>
<dbReference type="InterPro" id="IPR013563">
    <property type="entry name" value="Oligopep_ABC_C"/>
</dbReference>
<evidence type="ECO:0000259" key="6">
    <source>
        <dbReference type="PROSITE" id="PS50893"/>
    </source>
</evidence>
<dbReference type="PROSITE" id="PS00211">
    <property type="entry name" value="ABC_TRANSPORTER_1"/>
    <property type="match status" value="1"/>
</dbReference>
<evidence type="ECO:0000256" key="1">
    <source>
        <dbReference type="ARBA" id="ARBA00005417"/>
    </source>
</evidence>
<dbReference type="RefSeq" id="WP_058567868.1">
    <property type="nucleotide sequence ID" value="NZ_LOPW02000018.1"/>
</dbReference>
<dbReference type="InterPro" id="IPR027417">
    <property type="entry name" value="P-loop_NTPase"/>
</dbReference>
<dbReference type="Proteomes" id="UP000053621">
    <property type="component" value="Unassembled WGS sequence"/>
</dbReference>
<evidence type="ECO:0000313" key="8">
    <source>
        <dbReference type="Proteomes" id="UP000053621"/>
    </source>
</evidence>
<feature type="compositionally biased region" description="Basic and acidic residues" evidence="5">
    <location>
        <begin position="347"/>
        <end position="358"/>
    </location>
</feature>
<dbReference type="GO" id="GO:0005524">
    <property type="term" value="F:ATP binding"/>
    <property type="evidence" value="ECO:0007669"/>
    <property type="project" value="UniProtKB-KW"/>
</dbReference>
<dbReference type="AlphaFoldDB" id="A0A2P4NM19"/>
<protein>
    <submittedName>
        <fullName evidence="7">ABC transporter ATP-binding protein</fullName>
    </submittedName>
</protein>
<dbReference type="InterPro" id="IPR017871">
    <property type="entry name" value="ABC_transporter-like_CS"/>
</dbReference>
<dbReference type="GO" id="GO:0016887">
    <property type="term" value="F:ATP hydrolysis activity"/>
    <property type="evidence" value="ECO:0007669"/>
    <property type="project" value="InterPro"/>
</dbReference>
<dbReference type="SMART" id="SM00382">
    <property type="entry name" value="AAA"/>
    <property type="match status" value="1"/>
</dbReference>
<sequence length="358" mass="38954">MRASPANDGGNDETRHAPVAELRNVEKEFETSRSVLDRLLGDARSAKAVCGASLSISRGETVGVVGESGCGKSTLAKLVTGELTPDGGSVLLDGDSVGGYPTRTGGQLRRIGVVFQNVRESFDSRWSVGRSIAESFGHEQQPDERVDRIDDLLEQVNLDPQVGSRYPSELSGGQIQRAGIARALAHDPELVVLDEPVSGLDVATQATILDLLAELQRRHEIGYLFISHDLGVVRYLADRLAVMYAGEIVERGPARDVFERPSHPYTEALLRAVPSDDPTDPPPEPLPGSPPDPSNRPTGCPFHPRCPHADGQCERQHPEFKRVRTTQSRCHYADELADGTRTNNHGTDGERRPHRSDS</sequence>
<proteinExistence type="inferred from homology"/>
<dbReference type="GO" id="GO:0015833">
    <property type="term" value="P:peptide transport"/>
    <property type="evidence" value="ECO:0007669"/>
    <property type="project" value="InterPro"/>
</dbReference>
<dbReference type="Pfam" id="PF08352">
    <property type="entry name" value="oligo_HPY"/>
    <property type="match status" value="1"/>
</dbReference>
<dbReference type="EMBL" id="LOPW02000018">
    <property type="protein sequence ID" value="POG54202.1"/>
    <property type="molecule type" value="Genomic_DNA"/>
</dbReference>
<gene>
    <name evidence="7" type="ORF">AUR65_016220</name>
</gene>
<organism evidence="7 8">
    <name type="scientific">Haloferax marisrubri</name>
    <dbReference type="NCBI Taxonomy" id="1544719"/>
    <lineage>
        <taxon>Archaea</taxon>
        <taxon>Methanobacteriati</taxon>
        <taxon>Methanobacteriota</taxon>
        <taxon>Stenosarchaea group</taxon>
        <taxon>Halobacteria</taxon>
        <taxon>Halobacteriales</taxon>
        <taxon>Haloferacaceae</taxon>
        <taxon>Haloferax</taxon>
    </lineage>
</organism>
<feature type="compositionally biased region" description="Basic and acidic residues" evidence="5">
    <location>
        <begin position="307"/>
        <end position="322"/>
    </location>
</feature>
<comment type="caution">
    <text evidence="7">The sequence shown here is derived from an EMBL/GenBank/DDBJ whole genome shotgun (WGS) entry which is preliminary data.</text>
</comment>
<keyword evidence="4 7" id="KW-0067">ATP-binding</keyword>
<dbReference type="SUPFAM" id="SSF52540">
    <property type="entry name" value="P-loop containing nucleoside triphosphate hydrolases"/>
    <property type="match status" value="1"/>
</dbReference>
<dbReference type="InterPro" id="IPR003593">
    <property type="entry name" value="AAA+_ATPase"/>
</dbReference>
<dbReference type="NCBIfam" id="TIGR01727">
    <property type="entry name" value="oligo_HPY"/>
    <property type="match status" value="1"/>
</dbReference>
<dbReference type="GO" id="GO:0055085">
    <property type="term" value="P:transmembrane transport"/>
    <property type="evidence" value="ECO:0007669"/>
    <property type="project" value="UniProtKB-ARBA"/>
</dbReference>
<reference evidence="7" key="1">
    <citation type="submission" date="2017-08" db="EMBL/GenBank/DDBJ databases">
        <title>Haloferax marisrubri sp. nov., isolated from the Discovery deep brine-seawater interface in the Red Sea.</title>
        <authorList>
            <person name="Zhang G."/>
            <person name="Stingl U."/>
        </authorList>
    </citation>
    <scope>NUCLEOTIDE SEQUENCE [LARGE SCALE GENOMIC DNA]</scope>
    <source>
        <strain evidence="7">SB3</strain>
    </source>
</reference>
<dbReference type="OrthoDB" id="18209at2157"/>
<dbReference type="PANTHER" id="PTHR43776:SF7">
    <property type="entry name" value="D,D-DIPEPTIDE TRANSPORT ATP-BINDING PROTEIN DDPF-RELATED"/>
    <property type="match status" value="1"/>
</dbReference>
<evidence type="ECO:0000256" key="5">
    <source>
        <dbReference type="SAM" id="MobiDB-lite"/>
    </source>
</evidence>
<name>A0A2P4NM19_9EURY</name>
<evidence type="ECO:0000256" key="2">
    <source>
        <dbReference type="ARBA" id="ARBA00022448"/>
    </source>
</evidence>
<feature type="domain" description="ABC transporter" evidence="6">
    <location>
        <begin position="20"/>
        <end position="270"/>
    </location>
</feature>
<accession>A0A2P4NM19</accession>
<dbReference type="Pfam" id="PF00005">
    <property type="entry name" value="ABC_tran"/>
    <property type="match status" value="1"/>
</dbReference>
<comment type="similarity">
    <text evidence="1">Belongs to the ABC transporter superfamily.</text>
</comment>
<dbReference type="InterPro" id="IPR050319">
    <property type="entry name" value="ABC_transp_ATP-bind"/>
</dbReference>
<evidence type="ECO:0000256" key="4">
    <source>
        <dbReference type="ARBA" id="ARBA00022840"/>
    </source>
</evidence>
<keyword evidence="8" id="KW-1185">Reference proteome</keyword>
<evidence type="ECO:0000313" key="7">
    <source>
        <dbReference type="EMBL" id="POG54202.1"/>
    </source>
</evidence>
<feature type="region of interest" description="Disordered" evidence="5">
    <location>
        <begin position="272"/>
        <end position="358"/>
    </location>
</feature>